<feature type="compositionally biased region" description="Gly residues" evidence="1">
    <location>
        <begin position="730"/>
        <end position="740"/>
    </location>
</feature>
<proteinExistence type="predicted"/>
<dbReference type="AlphaFoldDB" id="A0A9P5VPZ6"/>
<evidence type="ECO:0000256" key="1">
    <source>
        <dbReference type="SAM" id="MobiDB-lite"/>
    </source>
</evidence>
<feature type="region of interest" description="Disordered" evidence="1">
    <location>
        <begin position="226"/>
        <end position="249"/>
    </location>
</feature>
<feature type="compositionally biased region" description="Low complexity" evidence="1">
    <location>
        <begin position="476"/>
        <end position="485"/>
    </location>
</feature>
<feature type="compositionally biased region" description="Low complexity" evidence="1">
    <location>
        <begin position="680"/>
        <end position="702"/>
    </location>
</feature>
<feature type="region of interest" description="Disordered" evidence="1">
    <location>
        <begin position="138"/>
        <end position="160"/>
    </location>
</feature>
<feature type="compositionally biased region" description="Acidic residues" evidence="1">
    <location>
        <begin position="771"/>
        <end position="786"/>
    </location>
</feature>
<feature type="region of interest" description="Disordered" evidence="1">
    <location>
        <begin position="1"/>
        <end position="33"/>
    </location>
</feature>
<comment type="caution">
    <text evidence="2">The sequence shown here is derived from an EMBL/GenBank/DDBJ whole genome shotgun (WGS) entry which is preliminary data.</text>
</comment>
<feature type="region of interest" description="Disordered" evidence="1">
    <location>
        <begin position="468"/>
        <end position="514"/>
    </location>
</feature>
<feature type="region of interest" description="Disordered" evidence="1">
    <location>
        <begin position="550"/>
        <end position="639"/>
    </location>
</feature>
<dbReference type="Proteomes" id="UP000696485">
    <property type="component" value="Unassembled WGS sequence"/>
</dbReference>
<feature type="compositionally biased region" description="Polar residues" evidence="1">
    <location>
        <begin position="232"/>
        <end position="246"/>
    </location>
</feature>
<accession>A0A9P5VPZ6</accession>
<sequence>MSDQPLPDLTNPAPKDIGQEPSPPQSLPSLGQSVPVALTPQSETSNVSSPALNDHANTTSIDFSKATNGLQDTILSDILKAAAATPDLLQIPAISTSALLMSQTQGPTTTLTVPPVIEPAFVGSISRSTLDTMENRSISADKHQPGITATSAGENTQSTSISQDLERSISQSNSLPWQELLMNMLSDLGFVESSRMMAAEELVLSLKQLGNAPRIIAKYTKQLQLDHGKGSGSSKRLNVASESSTMDVDGQETIKRRRVEDGGLLVQMDATRHEIEEKMAQFMAAKREQINESNRQEFIKGRQSSDGSDQPVEDDGCARVDARKLNRTIQMKLETVKNEALTKTNPKNVAQAADTNDSNYLDERLRNIQVHLNLRFAATPNCTLAERIRIIEDVIIQLEREYPLWSALHFNQPNRSFPPPPSVTTVSRNSRNQIVMTGDHLATTLIENGDPLANGVVPGSQYPIYTVAQSGGSGSGTQSSSRTGSVLARATPAISRPQADKAGTAPGAGRVAPATTAATGSATVIKLKRHGGAGSSSLARAVQQQLAQRKAAAGGFLPDDPKTAASTPSFKITPSPYGEHAELGSSSNLAKSGSGAVRMSSPGSSPGSSLSPTIGFPDPSKPGVTGRGPIKSRRKSIAKGLDPASALASMNVAHAGGGHILGTNPGSLMTATSALGSPTTQASQSSIPGSSPSTSTPKPKTAAAKKPRKKKGEEEGDLIAKGGPQVASGRGKGGFGLGKGKSGRPLAMGLGLGKGKGGAYREEILRRAEVEDFDDGSDDDMDEDDFQQSSQSGSGGNGTMTHHPNPLAAPGAHVRNMTLAANNKPAGSEQYQAPKSKKKPQKPSTPAKPPAIRKFGGKSFGMAGGESSDSNESSDDGGSGSSGSQSDTSSSSSISGSDPGDSD</sequence>
<name>A0A9P5VPZ6_9FUNG</name>
<feature type="compositionally biased region" description="Low complexity" evidence="1">
    <location>
        <begin position="600"/>
        <end position="612"/>
    </location>
</feature>
<evidence type="ECO:0000313" key="3">
    <source>
        <dbReference type="Proteomes" id="UP000696485"/>
    </source>
</evidence>
<protein>
    <submittedName>
        <fullName evidence="2">Uncharacterized protein</fullName>
    </submittedName>
</protein>
<feature type="compositionally biased region" description="Low complexity" evidence="1">
    <location>
        <begin position="882"/>
        <end position="903"/>
    </location>
</feature>
<gene>
    <name evidence="2" type="ORF">BG006_009455</name>
</gene>
<keyword evidence="3" id="KW-1185">Reference proteome</keyword>
<evidence type="ECO:0000313" key="2">
    <source>
        <dbReference type="EMBL" id="KAF9336186.1"/>
    </source>
</evidence>
<organism evidence="2 3">
    <name type="scientific">Podila minutissima</name>
    <dbReference type="NCBI Taxonomy" id="64525"/>
    <lineage>
        <taxon>Eukaryota</taxon>
        <taxon>Fungi</taxon>
        <taxon>Fungi incertae sedis</taxon>
        <taxon>Mucoromycota</taxon>
        <taxon>Mortierellomycotina</taxon>
        <taxon>Mortierellomycetes</taxon>
        <taxon>Mortierellales</taxon>
        <taxon>Mortierellaceae</taxon>
        <taxon>Podila</taxon>
    </lineage>
</organism>
<feature type="compositionally biased region" description="Basic and acidic residues" evidence="1">
    <location>
        <begin position="759"/>
        <end position="770"/>
    </location>
</feature>
<dbReference type="EMBL" id="JAAAUY010000069">
    <property type="protein sequence ID" value="KAF9336186.1"/>
    <property type="molecule type" value="Genomic_DNA"/>
</dbReference>
<feature type="region of interest" description="Disordered" evidence="1">
    <location>
        <begin position="663"/>
        <end position="903"/>
    </location>
</feature>
<feature type="compositionally biased region" description="Polar residues" evidence="1">
    <location>
        <begin position="664"/>
        <end position="679"/>
    </location>
</feature>
<feature type="compositionally biased region" description="Polar residues" evidence="1">
    <location>
        <begin position="147"/>
        <end position="160"/>
    </location>
</feature>
<reference evidence="2" key="1">
    <citation type="journal article" date="2020" name="Fungal Divers.">
        <title>Resolving the Mortierellaceae phylogeny through synthesis of multi-gene phylogenetics and phylogenomics.</title>
        <authorList>
            <person name="Vandepol N."/>
            <person name="Liber J."/>
            <person name="Desiro A."/>
            <person name="Na H."/>
            <person name="Kennedy M."/>
            <person name="Barry K."/>
            <person name="Grigoriev I.V."/>
            <person name="Miller A.N."/>
            <person name="O'Donnell K."/>
            <person name="Stajich J.E."/>
            <person name="Bonito G."/>
        </authorList>
    </citation>
    <scope>NUCLEOTIDE SEQUENCE</scope>
    <source>
        <strain evidence="2">NVP1</strain>
    </source>
</reference>